<sequence>MKIIFIRHGDPDYANDTLTQKGWREAKLLAKRVSGWNVKDFYCSPLGRAQDTASCSLNIMNRQSVTYDWLREFYYPITDPTTGRYGVPWDFMPSYWTAEPLFYDKDRWHEADVLKSNNELKPAFDEVCSGLDSILAKYGYVRDGMIYRTGITKEETGVSSLTPDSGKDAGTAKLLKPYSDDTIVIFCHLGVTFAMMSHLLGIAPALLWQNFFIAPTSVTVLVSEERVPGEAYFRGQVVGDTSHLRDGNEPISQAGYFAEPFQL</sequence>
<evidence type="ECO:0000313" key="2">
    <source>
        <dbReference type="Proteomes" id="UP000295718"/>
    </source>
</evidence>
<dbReference type="AlphaFoldDB" id="A0A4R1QZN2"/>
<dbReference type="RefSeq" id="WP_031390093.1">
    <property type="nucleotide sequence ID" value="NZ_JPNB01000001.1"/>
</dbReference>
<dbReference type="PANTHER" id="PTHR48100:SF44">
    <property type="entry name" value="PHOSPHATASE C1620.13-RELATED"/>
    <property type="match status" value="1"/>
</dbReference>
<keyword evidence="2" id="KW-1185">Reference proteome</keyword>
<evidence type="ECO:0000313" key="1">
    <source>
        <dbReference type="EMBL" id="TCL58464.1"/>
    </source>
</evidence>
<organism evidence="1 2">
    <name type="scientific">Kineothrix alysoides</name>
    <dbReference type="NCBI Taxonomy" id="1469948"/>
    <lineage>
        <taxon>Bacteria</taxon>
        <taxon>Bacillati</taxon>
        <taxon>Bacillota</taxon>
        <taxon>Clostridia</taxon>
        <taxon>Lachnospirales</taxon>
        <taxon>Lachnospiraceae</taxon>
        <taxon>Kineothrix</taxon>
    </lineage>
</organism>
<dbReference type="GO" id="GO:0005829">
    <property type="term" value="C:cytosol"/>
    <property type="evidence" value="ECO:0007669"/>
    <property type="project" value="TreeGrafter"/>
</dbReference>
<name>A0A4R1QZN2_9FIRM</name>
<dbReference type="EMBL" id="SLUO01000006">
    <property type="protein sequence ID" value="TCL58464.1"/>
    <property type="molecule type" value="Genomic_DNA"/>
</dbReference>
<dbReference type="STRING" id="1469948.GCA_000732725_01373"/>
<comment type="caution">
    <text evidence="1">The sequence shown here is derived from an EMBL/GenBank/DDBJ whole genome shotgun (WGS) entry which is preliminary data.</text>
</comment>
<dbReference type="InterPro" id="IPR013078">
    <property type="entry name" value="His_Pase_superF_clade-1"/>
</dbReference>
<dbReference type="SUPFAM" id="SSF53254">
    <property type="entry name" value="Phosphoglycerate mutase-like"/>
    <property type="match status" value="1"/>
</dbReference>
<dbReference type="InterPro" id="IPR029033">
    <property type="entry name" value="His_PPase_superfam"/>
</dbReference>
<dbReference type="CDD" id="cd07067">
    <property type="entry name" value="HP_PGM_like"/>
    <property type="match status" value="1"/>
</dbReference>
<proteinExistence type="predicted"/>
<dbReference type="Gene3D" id="3.40.50.1240">
    <property type="entry name" value="Phosphoglycerate mutase-like"/>
    <property type="match status" value="1"/>
</dbReference>
<dbReference type="Proteomes" id="UP000295718">
    <property type="component" value="Unassembled WGS sequence"/>
</dbReference>
<dbReference type="GO" id="GO:0016791">
    <property type="term" value="F:phosphatase activity"/>
    <property type="evidence" value="ECO:0007669"/>
    <property type="project" value="TreeGrafter"/>
</dbReference>
<dbReference type="PANTHER" id="PTHR48100">
    <property type="entry name" value="BROAD-SPECIFICITY PHOSPHATASE YOR283W-RELATED"/>
    <property type="match status" value="1"/>
</dbReference>
<accession>A0A4R1QZN2</accession>
<gene>
    <name evidence="1" type="ORF">EDD76_106117</name>
</gene>
<dbReference type="OrthoDB" id="9782128at2"/>
<protein>
    <submittedName>
        <fullName evidence="1">Putative phosphoglycerate mutase</fullName>
    </submittedName>
</protein>
<dbReference type="Pfam" id="PF00300">
    <property type="entry name" value="His_Phos_1"/>
    <property type="match status" value="1"/>
</dbReference>
<dbReference type="InterPro" id="IPR050275">
    <property type="entry name" value="PGM_Phosphatase"/>
</dbReference>
<reference evidence="1 2" key="1">
    <citation type="submission" date="2019-03" db="EMBL/GenBank/DDBJ databases">
        <title>Genomic Encyclopedia of Type Strains, Phase IV (KMG-IV): sequencing the most valuable type-strain genomes for metagenomic binning, comparative biology and taxonomic classification.</title>
        <authorList>
            <person name="Goeker M."/>
        </authorList>
    </citation>
    <scope>NUCLEOTIDE SEQUENCE [LARGE SCALE GENOMIC DNA]</scope>
    <source>
        <strain evidence="1 2">DSM 100556</strain>
    </source>
</reference>
<dbReference type="SMART" id="SM00855">
    <property type="entry name" value="PGAM"/>
    <property type="match status" value="1"/>
</dbReference>